<dbReference type="AlphaFoldDB" id="A0AA88M0F3"/>
<sequence length="287" mass="30651">MKITGSFLFLLLVCSMSTGQFISTPKPTTKAPTVANAKLTTKGAIVATAKPTTKAANVVTAKPTTKAANVVTAKPTTKAANVVTAKPATKAPIATTTKPPTLQSLSATVHQQSILLARHGAEIRTLQRQNQAQAVQLRKHEAEINRLIQHQRVRQVAFSVSLSARGAKTVGPFNTSTPLVFKHVIANIGRAYNLSNGVFTAPVRGAYQLEWHVGTDSRNVAVHLVKKREVIANAYEAQPSGYASTSQSVTLLLQAKEAVSLHLLPGSKVQDNNNHQSTFSGHLLFTV</sequence>
<gene>
    <name evidence="6" type="ORF">Q5P01_018951</name>
</gene>
<dbReference type="SUPFAM" id="SSF49842">
    <property type="entry name" value="TNF-like"/>
    <property type="match status" value="1"/>
</dbReference>
<dbReference type="InterPro" id="IPR001073">
    <property type="entry name" value="C1q_dom"/>
</dbReference>
<organism evidence="6 7">
    <name type="scientific">Channa striata</name>
    <name type="common">Snakehead murrel</name>
    <name type="synonym">Ophicephalus striatus</name>
    <dbReference type="NCBI Taxonomy" id="64152"/>
    <lineage>
        <taxon>Eukaryota</taxon>
        <taxon>Metazoa</taxon>
        <taxon>Chordata</taxon>
        <taxon>Craniata</taxon>
        <taxon>Vertebrata</taxon>
        <taxon>Euteleostomi</taxon>
        <taxon>Actinopterygii</taxon>
        <taxon>Neopterygii</taxon>
        <taxon>Teleostei</taxon>
        <taxon>Neoteleostei</taxon>
        <taxon>Acanthomorphata</taxon>
        <taxon>Anabantaria</taxon>
        <taxon>Anabantiformes</taxon>
        <taxon>Channoidei</taxon>
        <taxon>Channidae</taxon>
        <taxon>Channa</taxon>
    </lineage>
</organism>
<keyword evidence="2" id="KW-0964">Secreted</keyword>
<comment type="caution">
    <text evidence="6">The sequence shown here is derived from an EMBL/GenBank/DDBJ whole genome shotgun (WGS) entry which is preliminary data.</text>
</comment>
<feature type="signal peptide" evidence="4">
    <location>
        <begin position="1"/>
        <end position="19"/>
    </location>
</feature>
<protein>
    <recommendedName>
        <fullName evidence="5">C1q domain-containing protein</fullName>
    </recommendedName>
</protein>
<evidence type="ECO:0000256" key="2">
    <source>
        <dbReference type="ARBA" id="ARBA00022525"/>
    </source>
</evidence>
<feature type="domain" description="C1q" evidence="5">
    <location>
        <begin position="151"/>
        <end position="287"/>
    </location>
</feature>
<dbReference type="Proteomes" id="UP001187415">
    <property type="component" value="Unassembled WGS sequence"/>
</dbReference>
<dbReference type="Pfam" id="PF00386">
    <property type="entry name" value="C1q"/>
    <property type="match status" value="1"/>
</dbReference>
<name>A0AA88M0F3_CHASR</name>
<keyword evidence="7" id="KW-1185">Reference proteome</keyword>
<comment type="subcellular location">
    <subcellularLocation>
        <location evidence="1">Secreted</location>
    </subcellularLocation>
</comment>
<dbReference type="GO" id="GO:0005576">
    <property type="term" value="C:extracellular region"/>
    <property type="evidence" value="ECO:0007669"/>
    <property type="project" value="UniProtKB-SubCell"/>
</dbReference>
<evidence type="ECO:0000313" key="6">
    <source>
        <dbReference type="EMBL" id="KAK2827917.1"/>
    </source>
</evidence>
<evidence type="ECO:0000313" key="7">
    <source>
        <dbReference type="Proteomes" id="UP001187415"/>
    </source>
</evidence>
<dbReference type="PROSITE" id="PS50871">
    <property type="entry name" value="C1Q"/>
    <property type="match status" value="1"/>
</dbReference>
<dbReference type="PANTHER" id="PTHR22923">
    <property type="entry name" value="CEREBELLIN-RELATED"/>
    <property type="match status" value="1"/>
</dbReference>
<dbReference type="PRINTS" id="PR00007">
    <property type="entry name" value="COMPLEMNTC1Q"/>
</dbReference>
<dbReference type="InterPro" id="IPR050822">
    <property type="entry name" value="Cerebellin_Synaptic_Org"/>
</dbReference>
<proteinExistence type="predicted"/>
<feature type="chain" id="PRO_5041695414" description="C1q domain-containing protein" evidence="4">
    <location>
        <begin position="20"/>
        <end position="287"/>
    </location>
</feature>
<accession>A0AA88M0F3</accession>
<evidence type="ECO:0000256" key="1">
    <source>
        <dbReference type="ARBA" id="ARBA00004613"/>
    </source>
</evidence>
<dbReference type="EMBL" id="JAUPFM010000015">
    <property type="protein sequence ID" value="KAK2827917.1"/>
    <property type="molecule type" value="Genomic_DNA"/>
</dbReference>
<dbReference type="InterPro" id="IPR008983">
    <property type="entry name" value="Tumour_necrosis_fac-like_dom"/>
</dbReference>
<evidence type="ECO:0000256" key="3">
    <source>
        <dbReference type="ARBA" id="ARBA00022729"/>
    </source>
</evidence>
<evidence type="ECO:0000259" key="5">
    <source>
        <dbReference type="PROSITE" id="PS50871"/>
    </source>
</evidence>
<dbReference type="PANTHER" id="PTHR22923:SF102">
    <property type="entry name" value="CEREBELLIN 13-RELATED"/>
    <property type="match status" value="1"/>
</dbReference>
<keyword evidence="3 4" id="KW-0732">Signal</keyword>
<dbReference type="Gene3D" id="2.60.120.40">
    <property type="match status" value="1"/>
</dbReference>
<evidence type="ECO:0000256" key="4">
    <source>
        <dbReference type="SAM" id="SignalP"/>
    </source>
</evidence>
<dbReference type="SMART" id="SM00110">
    <property type="entry name" value="C1Q"/>
    <property type="match status" value="1"/>
</dbReference>
<reference evidence="6" key="1">
    <citation type="submission" date="2023-07" db="EMBL/GenBank/DDBJ databases">
        <title>Chromosome-level Genome Assembly of Striped Snakehead (Channa striata).</title>
        <authorList>
            <person name="Liu H."/>
        </authorList>
    </citation>
    <scope>NUCLEOTIDE SEQUENCE</scope>
    <source>
        <strain evidence="6">Gz</strain>
        <tissue evidence="6">Muscle</tissue>
    </source>
</reference>